<dbReference type="EC" id="7.1.2.2" evidence="10"/>
<proteinExistence type="inferred from homology"/>
<feature type="domain" description="ATP synthase A/B type C-terminal" evidence="14">
    <location>
        <begin position="446"/>
        <end position="541"/>
    </location>
</feature>
<evidence type="ECO:0000259" key="13">
    <source>
        <dbReference type="Pfam" id="PF16886"/>
    </source>
</evidence>
<evidence type="ECO:0000259" key="14">
    <source>
        <dbReference type="Pfam" id="PF22919"/>
    </source>
</evidence>
<feature type="binding site" evidence="10">
    <location>
        <begin position="234"/>
        <end position="241"/>
    </location>
    <ligand>
        <name>ATP</name>
        <dbReference type="ChEBI" id="CHEBI:30616"/>
    </ligand>
</feature>
<dbReference type="InterPro" id="IPR022878">
    <property type="entry name" value="V-ATPase_asu"/>
</dbReference>
<reference evidence="15 16" key="2">
    <citation type="journal article" date="2014" name="Genome Announc.">
        <title>Complete Genome Sequence of Coprothermobacter proteolyticus DSM 5265.</title>
        <authorList>
            <person name="Alexiev A."/>
            <person name="Coil D.A."/>
            <person name="Badger J.H."/>
            <person name="Enticknap J."/>
            <person name="Ward N."/>
            <person name="Robb F.T."/>
            <person name="Eisen J.A."/>
        </authorList>
    </citation>
    <scope>NUCLEOTIDE SEQUENCE [LARGE SCALE GENOMIC DNA]</scope>
    <source>
        <strain evidence="16">ATCC 35245 / DSM 5265 / OCM 4 / BT</strain>
    </source>
</reference>
<dbReference type="Pfam" id="PF22919">
    <property type="entry name" value="ATP-synt_VA_C"/>
    <property type="match status" value="1"/>
</dbReference>
<dbReference type="Proteomes" id="UP000001732">
    <property type="component" value="Chromosome"/>
</dbReference>
<dbReference type="Gene3D" id="3.40.50.300">
    <property type="entry name" value="P-loop containing nucleotide triphosphate hydrolases"/>
    <property type="match status" value="1"/>
</dbReference>
<organism evidence="15 16">
    <name type="scientific">Coprothermobacter proteolyticus (strain ATCC 35245 / DSM 5265 / OCM 4 / BT)</name>
    <dbReference type="NCBI Taxonomy" id="309798"/>
    <lineage>
        <taxon>Bacteria</taxon>
        <taxon>Pseudomonadati</taxon>
        <taxon>Coprothermobacterota</taxon>
        <taxon>Coprothermobacteria</taxon>
        <taxon>Coprothermobacterales</taxon>
        <taxon>Coprothermobacteraceae</taxon>
        <taxon>Coprothermobacter</taxon>
    </lineage>
</organism>
<comment type="similarity">
    <text evidence="1 10">Belongs to the ATPase alpha/beta chains family.</text>
</comment>
<dbReference type="CDD" id="cd18111">
    <property type="entry name" value="ATP-synt_V_A-type_alpha_C"/>
    <property type="match status" value="1"/>
</dbReference>
<keyword evidence="6 10" id="KW-1278">Translocase</keyword>
<dbReference type="HAMAP" id="MF_00309">
    <property type="entry name" value="ATP_synth_A_arch"/>
    <property type="match status" value="1"/>
</dbReference>
<evidence type="ECO:0000259" key="12">
    <source>
        <dbReference type="Pfam" id="PF02874"/>
    </source>
</evidence>
<keyword evidence="7 10" id="KW-0406">Ion transport</keyword>
<evidence type="ECO:0000256" key="8">
    <source>
        <dbReference type="ARBA" id="ARBA00023310"/>
    </source>
</evidence>
<evidence type="ECO:0000313" key="16">
    <source>
        <dbReference type="Proteomes" id="UP000001732"/>
    </source>
</evidence>
<dbReference type="PANTHER" id="PTHR43607:SF1">
    <property type="entry name" value="H(+)-TRANSPORTING TWO-SECTOR ATPASE"/>
    <property type="match status" value="1"/>
</dbReference>
<feature type="domain" description="ATPsynthase alpha/beta subunit barrel-sandwich" evidence="13">
    <location>
        <begin position="109"/>
        <end position="196"/>
    </location>
</feature>
<dbReference type="HOGENOM" id="CLU_008162_3_1_9"/>
<keyword evidence="5 10" id="KW-0067">ATP-binding</keyword>
<dbReference type="OrthoDB" id="9803053at2"/>
<dbReference type="InterPro" id="IPR031686">
    <property type="entry name" value="ATP-synth_a_Xtn"/>
</dbReference>
<comment type="function">
    <text evidence="9 10">Produces ATP from ADP in the presence of a proton gradient across the membrane. The V-type alpha chain is a catalytic subunit.</text>
</comment>
<dbReference type="EMBL" id="CP001145">
    <property type="protein sequence ID" value="ACI17254.1"/>
    <property type="molecule type" value="Genomic_DNA"/>
</dbReference>
<dbReference type="NCBIfam" id="NF003220">
    <property type="entry name" value="PRK04192.1"/>
    <property type="match status" value="1"/>
</dbReference>
<feature type="domain" description="ATPase F1/V1/A1 complex alpha/beta subunit nucleotide-binding" evidence="11">
    <location>
        <begin position="214"/>
        <end position="437"/>
    </location>
</feature>
<dbReference type="InterPro" id="IPR023366">
    <property type="entry name" value="ATP_synth_asu-like_sf"/>
</dbReference>
<keyword evidence="16" id="KW-1185">Reference proteome</keyword>
<gene>
    <name evidence="10" type="primary">atpA</name>
    <name evidence="15" type="ordered locus">COPRO5265_0664</name>
</gene>
<evidence type="ECO:0000256" key="4">
    <source>
        <dbReference type="ARBA" id="ARBA00022781"/>
    </source>
</evidence>
<keyword evidence="3 10" id="KW-0547">Nucleotide-binding</keyword>
<dbReference type="SUPFAM" id="SSF50615">
    <property type="entry name" value="N-terminal domain of alpha and beta subunits of F1 ATP synthase"/>
    <property type="match status" value="1"/>
</dbReference>
<dbReference type="GO" id="GO:0046961">
    <property type="term" value="F:proton-transporting ATPase activity, rotational mechanism"/>
    <property type="evidence" value="ECO:0007669"/>
    <property type="project" value="InterPro"/>
</dbReference>
<dbReference type="PANTHER" id="PTHR43607">
    <property type="entry name" value="V-TYPE PROTON ATPASE CATALYTIC SUBUNIT A"/>
    <property type="match status" value="1"/>
</dbReference>
<dbReference type="GO" id="GO:0045259">
    <property type="term" value="C:proton-transporting ATP synthase complex"/>
    <property type="evidence" value="ECO:0007669"/>
    <property type="project" value="UniProtKB-ARBA"/>
</dbReference>
<dbReference type="Gene3D" id="1.10.1140.10">
    <property type="entry name" value="Bovine Mitochondrial F1-atpase, Atp Synthase Beta Chain, Chain D, domain 3"/>
    <property type="match status" value="1"/>
</dbReference>
<dbReference type="InterPro" id="IPR036121">
    <property type="entry name" value="ATPase_F1/V1/A1_a/bsu_N_sf"/>
</dbReference>
<dbReference type="eggNOG" id="COG1155">
    <property type="taxonomic scope" value="Bacteria"/>
</dbReference>
<dbReference type="Pfam" id="PF16886">
    <property type="entry name" value="ATP-synt_ab_Xtn"/>
    <property type="match status" value="1"/>
</dbReference>
<dbReference type="InterPro" id="IPR055190">
    <property type="entry name" value="ATP-synt_VA_C"/>
</dbReference>
<dbReference type="InterPro" id="IPR024034">
    <property type="entry name" value="ATPase_F1/V1_b/a_C"/>
</dbReference>
<dbReference type="GO" id="GO:0046933">
    <property type="term" value="F:proton-transporting ATP synthase activity, rotational mechanism"/>
    <property type="evidence" value="ECO:0007669"/>
    <property type="project" value="UniProtKB-UniRule"/>
</dbReference>
<sequence length="589" mass="66093">MHGQGYVVRVAGPLVTAKGLEKPMMYEVVRVGELKLFGEIIGIEKDLVYIQVYEDTNGLRPGETVEPTGQLLSVELGPGLTNNIFDGIQRPLERLREESGEFLARGFSVNALDRQRKWHFVPLAEAGVEVEGGSFLGEVIESSTVVHKIMVPPNVKGTLQWIAGEGEYTVEECIAKVELPNGTLQELQLMQRWPVRIPRPVKEKVFTDVPMLTGQRILDVFFPVIKGGTACVPGPFGSGKTVIQHQLAKWSDVDVVVYVGCGERGNEMTEVLIEFPELKDPRTGGPLMDRTILVANTSNMPVAAREASVFTGIAIAEYYRDMGYDVALMADSTSRWAEAMREISTRLEEMPGEEGYPAYLASRISAFYERSGFVKCLGSPERTGSVTVIGAVSPPGGDLSDPVVQATLRSVQVFWGLDQDLAFARHFPAINWLNSYSLYLDRIGEYYNKSFAPDWLKKRNEAMVILQRESELLELVRLVGYDALSTEEQLFLETARSLREDFLQQDAFDDVDSYCSLRKQYVILSSILLVHEIILDRIRKGEDYGSLIANPIREHISQLRWLKEEEVPDWKQMQDSILKSFSEEVKAHD</sequence>
<dbReference type="InterPro" id="IPR000194">
    <property type="entry name" value="ATPase_F1/V1/A1_a/bsu_nucl-bd"/>
</dbReference>
<evidence type="ECO:0000256" key="3">
    <source>
        <dbReference type="ARBA" id="ARBA00022741"/>
    </source>
</evidence>
<dbReference type="CDD" id="cd18119">
    <property type="entry name" value="ATP-synt_V_A-type_alpha_N"/>
    <property type="match status" value="1"/>
</dbReference>
<evidence type="ECO:0000256" key="10">
    <source>
        <dbReference type="HAMAP-Rule" id="MF_00309"/>
    </source>
</evidence>
<dbReference type="SUPFAM" id="SSF47917">
    <property type="entry name" value="C-terminal domain of alpha and beta subunits of F1 ATP synthase"/>
    <property type="match status" value="1"/>
</dbReference>
<feature type="domain" description="ATPase F1/V1/A1 complex alpha/beta subunit N-terminal" evidence="12">
    <location>
        <begin position="7"/>
        <end position="69"/>
    </location>
</feature>
<dbReference type="FunFam" id="2.40.50.100:FF:000008">
    <property type="entry name" value="V-type proton ATPase catalytic subunit A"/>
    <property type="match status" value="1"/>
</dbReference>
<evidence type="ECO:0000256" key="9">
    <source>
        <dbReference type="ARBA" id="ARBA00054855"/>
    </source>
</evidence>
<keyword evidence="8 10" id="KW-0066">ATP synthesis</keyword>
<dbReference type="CDD" id="cd01134">
    <property type="entry name" value="V_A-ATPase_A"/>
    <property type="match status" value="1"/>
</dbReference>
<dbReference type="PROSITE" id="PS00152">
    <property type="entry name" value="ATPASE_ALPHA_BETA"/>
    <property type="match status" value="1"/>
</dbReference>
<accession>B5Y8B5</accession>
<dbReference type="GO" id="GO:0042777">
    <property type="term" value="P:proton motive force-driven plasma membrane ATP synthesis"/>
    <property type="evidence" value="ECO:0007669"/>
    <property type="project" value="UniProtKB-UniRule"/>
</dbReference>
<dbReference type="KEGG" id="cpo:COPRO5265_0664"/>
<protein>
    <recommendedName>
        <fullName evidence="10">V-type ATP synthase alpha chain</fullName>
        <ecNumber evidence="10">7.1.2.2</ecNumber>
    </recommendedName>
    <alternativeName>
        <fullName evidence="10">V-ATPase subunit A</fullName>
    </alternativeName>
</protein>
<dbReference type="Gene3D" id="2.40.50.100">
    <property type="match status" value="1"/>
</dbReference>
<dbReference type="SUPFAM" id="SSF52540">
    <property type="entry name" value="P-loop containing nucleoside triphosphate hydrolases"/>
    <property type="match status" value="1"/>
</dbReference>
<evidence type="ECO:0000313" key="15">
    <source>
        <dbReference type="EMBL" id="ACI17254.1"/>
    </source>
</evidence>
<dbReference type="Pfam" id="PF00006">
    <property type="entry name" value="ATP-synt_ab"/>
    <property type="match status" value="1"/>
</dbReference>
<evidence type="ECO:0000256" key="5">
    <source>
        <dbReference type="ARBA" id="ARBA00022840"/>
    </source>
</evidence>
<evidence type="ECO:0000256" key="2">
    <source>
        <dbReference type="ARBA" id="ARBA00022448"/>
    </source>
</evidence>
<dbReference type="STRING" id="309798.COPRO5265_0664"/>
<dbReference type="Pfam" id="PF02874">
    <property type="entry name" value="ATP-synt_ab_N"/>
    <property type="match status" value="1"/>
</dbReference>
<evidence type="ECO:0000259" key="11">
    <source>
        <dbReference type="Pfam" id="PF00006"/>
    </source>
</evidence>
<reference evidence="16" key="1">
    <citation type="submission" date="2008-08" db="EMBL/GenBank/DDBJ databases">
        <title>The complete genome sequence of Coprothermobacter proteolyticus strain ATCC 5245 / DSM 5265 / BT.</title>
        <authorList>
            <person name="Dodson R.J."/>
            <person name="Durkin A.S."/>
            <person name="Wu M."/>
            <person name="Eisen J."/>
            <person name="Sutton G."/>
        </authorList>
    </citation>
    <scope>NUCLEOTIDE SEQUENCE [LARGE SCALE GENOMIC DNA]</scope>
    <source>
        <strain evidence="16">ATCC 35245 / DSM 5265 / OCM 4 / BT</strain>
    </source>
</reference>
<comment type="catalytic activity">
    <reaction evidence="10">
        <text>ATP + H2O + 4 H(+)(in) = ADP + phosphate + 5 H(+)(out)</text>
        <dbReference type="Rhea" id="RHEA:57720"/>
        <dbReference type="ChEBI" id="CHEBI:15377"/>
        <dbReference type="ChEBI" id="CHEBI:15378"/>
        <dbReference type="ChEBI" id="CHEBI:30616"/>
        <dbReference type="ChEBI" id="CHEBI:43474"/>
        <dbReference type="ChEBI" id="CHEBI:456216"/>
        <dbReference type="EC" id="7.1.2.2"/>
    </reaction>
</comment>
<evidence type="ECO:0000256" key="1">
    <source>
        <dbReference type="ARBA" id="ARBA00008936"/>
    </source>
</evidence>
<keyword evidence="4 10" id="KW-0375">Hydrogen ion transport</keyword>
<evidence type="ECO:0000256" key="6">
    <source>
        <dbReference type="ARBA" id="ARBA00022967"/>
    </source>
</evidence>
<evidence type="ECO:0000256" key="7">
    <source>
        <dbReference type="ARBA" id="ARBA00023065"/>
    </source>
</evidence>
<dbReference type="InterPro" id="IPR020003">
    <property type="entry name" value="ATPase_a/bsu_AS"/>
</dbReference>
<dbReference type="AlphaFoldDB" id="B5Y8B5"/>
<dbReference type="RefSeq" id="WP_012543906.1">
    <property type="nucleotide sequence ID" value="NC_011295.1"/>
</dbReference>
<dbReference type="InterPro" id="IPR027417">
    <property type="entry name" value="P-loop_NTPase"/>
</dbReference>
<keyword evidence="2 10" id="KW-0813">Transport</keyword>
<dbReference type="GO" id="GO:0005524">
    <property type="term" value="F:ATP binding"/>
    <property type="evidence" value="ECO:0007669"/>
    <property type="project" value="UniProtKB-UniRule"/>
</dbReference>
<dbReference type="Gene3D" id="2.40.30.20">
    <property type="match status" value="1"/>
</dbReference>
<name>B5Y8B5_COPPD</name>
<dbReference type="InterPro" id="IPR004100">
    <property type="entry name" value="ATPase_F1/V1/A1_a/bsu_N"/>
</dbReference>